<evidence type="ECO:0000256" key="1">
    <source>
        <dbReference type="SAM" id="SignalP"/>
    </source>
</evidence>
<proteinExistence type="predicted"/>
<dbReference type="AlphaFoldDB" id="A0A9X0L4J1"/>
<evidence type="ECO:0000313" key="3">
    <source>
        <dbReference type="Proteomes" id="UP000054223"/>
    </source>
</evidence>
<reference evidence="2 3" key="1">
    <citation type="submission" date="2015-11" db="EMBL/GenBank/DDBJ databases">
        <title>Solirubrum puertoriconensis gen. nov. an environmental bacteria isolated in Puerto Rico.</title>
        <authorList>
            <person name="Cuebas-Irizarry M.F."/>
            <person name="Montalvo-Rodriguez R."/>
        </authorList>
    </citation>
    <scope>NUCLEOTIDE SEQUENCE [LARGE SCALE GENOMIC DNA]</scope>
    <source>
        <strain evidence="2 3">MC1A</strain>
    </source>
</reference>
<comment type="caution">
    <text evidence="2">The sequence shown here is derived from an EMBL/GenBank/DDBJ whole genome shotgun (WGS) entry which is preliminary data.</text>
</comment>
<feature type="signal peptide" evidence="1">
    <location>
        <begin position="1"/>
        <end position="23"/>
    </location>
</feature>
<name>A0A9X0L4J1_SOLP1</name>
<organism evidence="2 3">
    <name type="scientific">Solirubrum puertoriconensis</name>
    <dbReference type="NCBI Taxonomy" id="1751427"/>
    <lineage>
        <taxon>Bacteria</taxon>
        <taxon>Pseudomonadati</taxon>
        <taxon>Bacteroidota</taxon>
        <taxon>Cytophagia</taxon>
        <taxon>Cytophagales</taxon>
    </lineage>
</organism>
<keyword evidence="3" id="KW-1185">Reference proteome</keyword>
<keyword evidence="1" id="KW-0732">Signal</keyword>
<sequence>MPHFARTYLGALLCSLCFGTASAQSLHISPNANAQISQAFGAHAAVPSSNKHPLVFYNGVLLQPAAAAALLPTEVLRTRTLNPAQARKKIGATGVDVVCVEGASPRVLELMVTYLQAPAPPAANAETLFDYETAFYASTTPQYRAKLVKHLYRQHELNQRKQQRQSLALR</sequence>
<dbReference type="EMBL" id="LNAL01000007">
    <property type="protein sequence ID" value="KUG07628.1"/>
    <property type="molecule type" value="Genomic_DNA"/>
</dbReference>
<protein>
    <recommendedName>
        <fullName evidence="4">DUF4476 domain-containing protein</fullName>
    </recommendedName>
</protein>
<accession>A0A9X0L4J1</accession>
<dbReference type="Proteomes" id="UP000054223">
    <property type="component" value="Unassembled WGS sequence"/>
</dbReference>
<gene>
    <name evidence="2" type="ORF">ASU33_14955</name>
</gene>
<feature type="chain" id="PRO_5040829193" description="DUF4476 domain-containing protein" evidence="1">
    <location>
        <begin position="24"/>
        <end position="170"/>
    </location>
</feature>
<dbReference type="RefSeq" id="WP_059071251.1">
    <property type="nucleotide sequence ID" value="NZ_LNAL01000007.1"/>
</dbReference>
<evidence type="ECO:0000313" key="2">
    <source>
        <dbReference type="EMBL" id="KUG07628.1"/>
    </source>
</evidence>
<evidence type="ECO:0008006" key="4">
    <source>
        <dbReference type="Google" id="ProtNLM"/>
    </source>
</evidence>